<dbReference type="EMBL" id="BAAADS010000016">
    <property type="protein sequence ID" value="GAA0605648.1"/>
    <property type="molecule type" value="Genomic_DNA"/>
</dbReference>
<keyword evidence="1" id="KW-0812">Transmembrane</keyword>
<feature type="transmembrane region" description="Helical" evidence="1">
    <location>
        <begin position="9"/>
        <end position="28"/>
    </location>
</feature>
<feature type="transmembrane region" description="Helical" evidence="1">
    <location>
        <begin position="66"/>
        <end position="82"/>
    </location>
</feature>
<comment type="caution">
    <text evidence="2">The sequence shown here is derived from an EMBL/GenBank/DDBJ whole genome shotgun (WGS) entry which is preliminary data.</text>
</comment>
<organism evidence="2 3">
    <name type="scientific">Virgibacillus siamensis</name>
    <dbReference type="NCBI Taxonomy" id="480071"/>
    <lineage>
        <taxon>Bacteria</taxon>
        <taxon>Bacillati</taxon>
        <taxon>Bacillota</taxon>
        <taxon>Bacilli</taxon>
        <taxon>Bacillales</taxon>
        <taxon>Bacillaceae</taxon>
        <taxon>Virgibacillus</taxon>
    </lineage>
</organism>
<accession>A0ABP3RDW6</accession>
<gene>
    <name evidence="2" type="ORF">GCM10009001_23650</name>
</gene>
<protein>
    <submittedName>
        <fullName evidence="2">Uncharacterized protein</fullName>
    </submittedName>
</protein>
<evidence type="ECO:0000256" key="1">
    <source>
        <dbReference type="SAM" id="Phobius"/>
    </source>
</evidence>
<evidence type="ECO:0000313" key="2">
    <source>
        <dbReference type="EMBL" id="GAA0605648.1"/>
    </source>
</evidence>
<reference evidence="3" key="1">
    <citation type="journal article" date="2019" name="Int. J. Syst. Evol. Microbiol.">
        <title>The Global Catalogue of Microorganisms (GCM) 10K type strain sequencing project: providing services to taxonomists for standard genome sequencing and annotation.</title>
        <authorList>
            <consortium name="The Broad Institute Genomics Platform"/>
            <consortium name="The Broad Institute Genome Sequencing Center for Infectious Disease"/>
            <person name="Wu L."/>
            <person name="Ma J."/>
        </authorList>
    </citation>
    <scope>NUCLEOTIDE SEQUENCE [LARGE SCALE GENOMIC DNA]</scope>
    <source>
        <strain evidence="3">JCM 15395</strain>
    </source>
</reference>
<dbReference type="RefSeq" id="WP_343813286.1">
    <property type="nucleotide sequence ID" value="NZ_BAAADS010000016.1"/>
</dbReference>
<name>A0ABP3RDW6_9BACI</name>
<keyword evidence="1" id="KW-1133">Transmembrane helix</keyword>
<sequence length="83" mass="9566">MRHPYEKFIRLELFTLAAAVFIGLIAMFQGFLLIIFFCIFLLAVSMIFEGLIAMNTFHTTEGLKQFIKAAMLLLLTLVLFFQL</sequence>
<keyword evidence="1" id="KW-0472">Membrane</keyword>
<dbReference type="Proteomes" id="UP001500866">
    <property type="component" value="Unassembled WGS sequence"/>
</dbReference>
<keyword evidence="3" id="KW-1185">Reference proteome</keyword>
<proteinExistence type="predicted"/>
<evidence type="ECO:0000313" key="3">
    <source>
        <dbReference type="Proteomes" id="UP001500866"/>
    </source>
</evidence>